<reference evidence="2" key="1">
    <citation type="submission" date="2023-03" db="EMBL/GenBank/DDBJ databases">
        <authorList>
            <person name="Shen W."/>
            <person name="Cai J."/>
        </authorList>
    </citation>
    <scope>NUCLEOTIDE SEQUENCE</scope>
    <source>
        <strain evidence="2">Y15</strain>
    </source>
</reference>
<feature type="domain" description="Glycosyltransferase 2-like" evidence="1">
    <location>
        <begin position="578"/>
        <end position="710"/>
    </location>
</feature>
<dbReference type="Pfam" id="PF00535">
    <property type="entry name" value="Glycos_transf_2"/>
    <property type="match status" value="1"/>
</dbReference>
<dbReference type="EMBL" id="JARPXL010000015">
    <property type="protein sequence ID" value="MDT2545531.1"/>
    <property type="molecule type" value="Genomic_DNA"/>
</dbReference>
<dbReference type="GO" id="GO:0005975">
    <property type="term" value="P:carbohydrate metabolic process"/>
    <property type="evidence" value="ECO:0007669"/>
    <property type="project" value="InterPro"/>
</dbReference>
<dbReference type="PANTHER" id="PTHR22916">
    <property type="entry name" value="GLYCOSYLTRANSFERASE"/>
    <property type="match status" value="1"/>
</dbReference>
<accession>A0AAW8TCL3</accession>
<dbReference type="Proteomes" id="UP001254770">
    <property type="component" value="Unassembled WGS sequence"/>
</dbReference>
<dbReference type="GO" id="GO:0016758">
    <property type="term" value="F:hexosyltransferase activity"/>
    <property type="evidence" value="ECO:0007669"/>
    <property type="project" value="UniProtKB-ARBA"/>
</dbReference>
<gene>
    <name evidence="2" type="ORF">P7D69_14360</name>
</gene>
<dbReference type="InterPro" id="IPR008928">
    <property type="entry name" value="6-hairpin_glycosidase_sf"/>
</dbReference>
<dbReference type="CDD" id="cd00761">
    <property type="entry name" value="Glyco_tranf_GTA_type"/>
    <property type="match status" value="1"/>
</dbReference>
<proteinExistence type="predicted"/>
<name>A0AAW8TCL3_9ENTE</name>
<dbReference type="InterPro" id="IPR001173">
    <property type="entry name" value="Glyco_trans_2-like"/>
</dbReference>
<organism evidence="2 3">
    <name type="scientific">Enterococcus raffinosus</name>
    <dbReference type="NCBI Taxonomy" id="71452"/>
    <lineage>
        <taxon>Bacteria</taxon>
        <taxon>Bacillati</taxon>
        <taxon>Bacillota</taxon>
        <taxon>Bacilli</taxon>
        <taxon>Lactobacillales</taxon>
        <taxon>Enterococcaceae</taxon>
        <taxon>Enterococcus</taxon>
    </lineage>
</organism>
<sequence length="887" mass="103810">MMETRRSLLEKAKEVLLKQASEGEIYFFVTTCSEDKRGKVWQTTGKNFERAWIKVERYLKKYIVFPKWLKIEFVDSWQEVTADEGKEAFQKIQRNNYFRYGVKFKKDNSFTFMPEEIVGNALLVPHQEHSIVKKDARLQLDEGNMRGYIKRKYQKGLTNPFVSFDESWSFFTKKGIFIEDNKIYPLETEQSGQGIRKIDQENQVEMLDQAIYRGADFLVNQITETGKFVYGYFPAYGKVLRSYNSVRHYSSLYALLEAYEYLREQGTASEEFLEKIEQGLTWGLMNLTQISDGDYYVAEWLKDGVELKLGAQAMVILALSKYQTVTGSKQFLPAMKKFLQGMKSFIDETGATTHVLDEHLQKKEKFRIIYYDGEALFAIMRAYPLVLRNEWLELAERLMNHFIDADYQRYHDHWLSYSVNELTSYVPKRKYFEFGVKNALENLRFIERRDTAYPTMLELVVAAVKMFSRIEELDLGEPLFSSADFSWLRSVMEKRALHELRTGTMWPELAMFFAKPETIAGGFYCRHDRCRMRIDDAEHFLSGLINYRNFRDFSVQDIQELPNEPTISLKEEEPLAVSVIIPVYNREKEIAECLSKLAETTFDKSRMEVLVVDDASTDETVQVIETFRNEFDHLKIIRLAENSGGASVPRNIAIKQAKGKWLLFIDSDDYVTPHAIVDAYNLANERESTDLVCMPYFRAEESSRAISRSAFIYPENVSGLDFLDTKLYNSLNVVGKMVRRSIIINYEIEFPAEIRVREDNWFSMRLYGVVREIAILGNQKEYYFIRDKDNVSLSNYRTPPRDAAKIFFTVFQFIFGLDELSSARKADIMAIYLNRYTKMIKRGKYSPDRVLEKTGQYLSLLKQSPYIDKESKQFIIDLYDAKYEVTE</sequence>
<dbReference type="SUPFAM" id="SSF53448">
    <property type="entry name" value="Nucleotide-diphospho-sugar transferases"/>
    <property type="match status" value="1"/>
</dbReference>
<dbReference type="SUPFAM" id="SSF48208">
    <property type="entry name" value="Six-hairpin glycosidases"/>
    <property type="match status" value="1"/>
</dbReference>
<evidence type="ECO:0000313" key="3">
    <source>
        <dbReference type="Proteomes" id="UP001254770"/>
    </source>
</evidence>
<evidence type="ECO:0000313" key="2">
    <source>
        <dbReference type="EMBL" id="MDT2545531.1"/>
    </source>
</evidence>
<dbReference type="PANTHER" id="PTHR22916:SF3">
    <property type="entry name" value="UDP-GLCNAC:BETAGAL BETA-1,3-N-ACETYLGLUCOSAMINYLTRANSFERASE-LIKE PROTEIN 1"/>
    <property type="match status" value="1"/>
</dbReference>
<dbReference type="AlphaFoldDB" id="A0AAW8TCL3"/>
<comment type="caution">
    <text evidence="2">The sequence shown here is derived from an EMBL/GenBank/DDBJ whole genome shotgun (WGS) entry which is preliminary data.</text>
</comment>
<dbReference type="RefSeq" id="WP_311816440.1">
    <property type="nucleotide sequence ID" value="NZ_JARPXG010000002.1"/>
</dbReference>
<dbReference type="InterPro" id="IPR029044">
    <property type="entry name" value="Nucleotide-diphossugar_trans"/>
</dbReference>
<evidence type="ECO:0000259" key="1">
    <source>
        <dbReference type="Pfam" id="PF00535"/>
    </source>
</evidence>
<protein>
    <submittedName>
        <fullName evidence="2">Glycosyltransferase family 2 protein</fullName>
    </submittedName>
</protein>
<dbReference type="Gene3D" id="3.90.550.10">
    <property type="entry name" value="Spore Coat Polysaccharide Biosynthesis Protein SpsA, Chain A"/>
    <property type="match status" value="1"/>
</dbReference>